<name>A0ABP7A2Y9_9ACTN</name>
<accession>A0ABP7A2Y9</accession>
<evidence type="ECO:0000256" key="2">
    <source>
        <dbReference type="RuleBase" id="RU003615"/>
    </source>
</evidence>
<dbReference type="PANTHER" id="PTHR10357">
    <property type="entry name" value="ALPHA-AMYLASE FAMILY MEMBER"/>
    <property type="match status" value="1"/>
</dbReference>
<protein>
    <recommendedName>
        <fullName evidence="3">Alpha-amylase</fullName>
        <ecNumber evidence="3">3.2.1.1</ecNumber>
    </recommendedName>
</protein>
<evidence type="ECO:0000256" key="1">
    <source>
        <dbReference type="ARBA" id="ARBA00008061"/>
    </source>
</evidence>
<keyword evidence="6" id="KW-1185">Reference proteome</keyword>
<dbReference type="PANTHER" id="PTHR10357:SF219">
    <property type="entry name" value="MALTOSE ALPHA-D-GLUCOSYLTRANSFERASE"/>
    <property type="match status" value="1"/>
</dbReference>
<comment type="caution">
    <text evidence="5">The sequence shown here is derived from an EMBL/GenBank/DDBJ whole genome shotgun (WGS) entry which is preliminary data.</text>
</comment>
<dbReference type="Pfam" id="PF22157">
    <property type="entry name" value="SupH-like_C"/>
    <property type="match status" value="1"/>
</dbReference>
<dbReference type="InterPro" id="IPR054049">
    <property type="entry name" value="SupH-like_C"/>
</dbReference>
<proteinExistence type="inferred from homology"/>
<dbReference type="EC" id="3.2.1.1" evidence="3"/>
<gene>
    <name evidence="5" type="ORF">GCM10022236_27870</name>
</gene>
<dbReference type="Pfam" id="PF00128">
    <property type="entry name" value="Alpha-amylase"/>
    <property type="match status" value="2"/>
</dbReference>
<evidence type="ECO:0000313" key="5">
    <source>
        <dbReference type="EMBL" id="GAA3623937.1"/>
    </source>
</evidence>
<dbReference type="SMART" id="SM00642">
    <property type="entry name" value="Aamy"/>
    <property type="match status" value="1"/>
</dbReference>
<comment type="catalytic activity">
    <reaction evidence="3">
        <text>Endohydrolysis of (1-&gt;4)-alpha-D-glucosidic linkages in polysaccharides containing three or more (1-&gt;4)-alpha-linked D-glucose units.</text>
        <dbReference type="EC" id="3.2.1.1"/>
    </reaction>
</comment>
<dbReference type="InterPro" id="IPR006046">
    <property type="entry name" value="Alpha_amylase"/>
</dbReference>
<keyword evidence="3" id="KW-0119">Carbohydrate metabolism</keyword>
<dbReference type="Proteomes" id="UP001501490">
    <property type="component" value="Unassembled WGS sequence"/>
</dbReference>
<dbReference type="SUPFAM" id="SSF51445">
    <property type="entry name" value="(Trans)glycosidases"/>
    <property type="match status" value="1"/>
</dbReference>
<dbReference type="Gene3D" id="3.20.20.80">
    <property type="entry name" value="Glycosidases"/>
    <property type="match status" value="1"/>
</dbReference>
<dbReference type="InterPro" id="IPR045857">
    <property type="entry name" value="O16G_dom_2"/>
</dbReference>
<keyword evidence="3" id="KW-0378">Hydrolase</keyword>
<keyword evidence="3" id="KW-0326">Glycosidase</keyword>
<sequence>MTAGERAVTSTLRWYQQAVIYCIDVRSFQDSDGDGCGDLRGLISRLDYLARLGVTCLWLNPIHPSPLRDGGYDVADYYGIHPALGSLGDFAELCRRAEERGLRILLDLVVNHTSDQHPWFVSARSDPDSPFRDWYVWSETEPPDRRQGIVFPGEQDATWTFDEEAGAWYFHRFYEFQPDLNWANPEVRREIAKVMAFWLQLGVAGFRVDGAPFVLELTRPGADPAPKDFGILESWRQETQWQSGDSVLLCEANVPPSDVASYVGSRPDGPADRAQLVFDFLLNPKAWLALARSDAEPLVDALTNAVRLPSGGQWATFLRNHDELDLSTLTQEQRQDVFRVFAPRSRMRIYGRGIRRRLAPMLDGDRRRIELAYALQFSLPGCPVIRYGEEIGMGENLALLDRDAIRTPMQWDGTPNAGFSAARADRLVRPVAMRGRYGASTVNVRAQNRDPDSLLRWFENLIHTLRTTPEIGIGRCSVVDVPLPRAVLAHRFDAPTGSVLLLHNLADSELSVDIGPLDGADEPFDLLVDGPYDAPGRQLTGLRLHGWGYRWIRLFRTDRV</sequence>
<evidence type="ECO:0000256" key="3">
    <source>
        <dbReference type="RuleBase" id="RU361134"/>
    </source>
</evidence>
<dbReference type="InterPro" id="IPR006047">
    <property type="entry name" value="GH13_cat_dom"/>
</dbReference>
<dbReference type="RefSeq" id="WP_344805498.1">
    <property type="nucleotide sequence ID" value="NZ_BAABAB010000019.1"/>
</dbReference>
<dbReference type="EMBL" id="BAABAB010000019">
    <property type="protein sequence ID" value="GAA3623937.1"/>
    <property type="molecule type" value="Genomic_DNA"/>
</dbReference>
<dbReference type="InterPro" id="IPR017853">
    <property type="entry name" value="GH"/>
</dbReference>
<comment type="similarity">
    <text evidence="1 2">Belongs to the glycosyl hydrolase 13 family.</text>
</comment>
<evidence type="ECO:0000259" key="4">
    <source>
        <dbReference type="SMART" id="SM00642"/>
    </source>
</evidence>
<dbReference type="PRINTS" id="PR00110">
    <property type="entry name" value="ALPHAAMYLASE"/>
</dbReference>
<dbReference type="Gene3D" id="3.90.400.10">
    <property type="entry name" value="Oligo-1,6-glucosidase, Domain 2"/>
    <property type="match status" value="1"/>
</dbReference>
<dbReference type="CDD" id="cd11334">
    <property type="entry name" value="AmyAc_TreS"/>
    <property type="match status" value="1"/>
</dbReference>
<organism evidence="5 6">
    <name type="scientific">Microlunatus ginsengisoli</name>
    <dbReference type="NCBI Taxonomy" id="363863"/>
    <lineage>
        <taxon>Bacteria</taxon>
        <taxon>Bacillati</taxon>
        <taxon>Actinomycetota</taxon>
        <taxon>Actinomycetes</taxon>
        <taxon>Propionibacteriales</taxon>
        <taxon>Propionibacteriaceae</taxon>
        <taxon>Microlunatus</taxon>
    </lineage>
</organism>
<reference evidence="6" key="1">
    <citation type="journal article" date="2019" name="Int. J. Syst. Evol. Microbiol.">
        <title>The Global Catalogue of Microorganisms (GCM) 10K type strain sequencing project: providing services to taxonomists for standard genome sequencing and annotation.</title>
        <authorList>
            <consortium name="The Broad Institute Genomics Platform"/>
            <consortium name="The Broad Institute Genome Sequencing Center for Infectious Disease"/>
            <person name="Wu L."/>
            <person name="Ma J."/>
        </authorList>
    </citation>
    <scope>NUCLEOTIDE SEQUENCE [LARGE SCALE GENOMIC DNA]</scope>
    <source>
        <strain evidence="6">JCM 16929</strain>
    </source>
</reference>
<evidence type="ECO:0000313" key="6">
    <source>
        <dbReference type="Proteomes" id="UP001501490"/>
    </source>
</evidence>
<feature type="domain" description="Glycosyl hydrolase family 13 catalytic" evidence="4">
    <location>
        <begin position="22"/>
        <end position="423"/>
    </location>
</feature>